<dbReference type="STRING" id="500633.CLOHIR_00322"/>
<evidence type="ECO:0000313" key="1">
    <source>
        <dbReference type="EMBL" id="EEA85984.1"/>
    </source>
</evidence>
<dbReference type="InterPro" id="IPR035944">
    <property type="entry name" value="YfbM-like_sf"/>
</dbReference>
<evidence type="ECO:0008006" key="3">
    <source>
        <dbReference type="Google" id="ProtNLM"/>
    </source>
</evidence>
<comment type="caution">
    <text evidence="1">The sequence shown here is derived from an EMBL/GenBank/DDBJ whole genome shotgun (WGS) entry which is preliminary data.</text>
</comment>
<reference evidence="1 2" key="1">
    <citation type="submission" date="2008-09" db="EMBL/GenBank/DDBJ databases">
        <authorList>
            <person name="Fulton L."/>
            <person name="Clifton S."/>
            <person name="Fulton B."/>
            <person name="Xu J."/>
            <person name="Minx P."/>
            <person name="Pepin K.H."/>
            <person name="Johnson M."/>
            <person name="Thiruvilangam P."/>
            <person name="Bhonagiri V."/>
            <person name="Nash W.E."/>
            <person name="Mardis E.R."/>
            <person name="Wilson R.K."/>
        </authorList>
    </citation>
    <scope>NUCLEOTIDE SEQUENCE [LARGE SCALE GENOMIC DNA]</scope>
    <source>
        <strain evidence="1 2">DSM 13275</strain>
    </source>
</reference>
<dbReference type="Pfam" id="PF08974">
    <property type="entry name" value="DUF1877"/>
    <property type="match status" value="1"/>
</dbReference>
<organism evidence="1 2">
    <name type="scientific">Peptacetobacter hiranonis (strain DSM 13275 / JCM 10541 / KCTC 15199 / TO-931)</name>
    <name type="common">Clostridium hiranonis</name>
    <dbReference type="NCBI Taxonomy" id="500633"/>
    <lineage>
        <taxon>Bacteria</taxon>
        <taxon>Bacillati</taxon>
        <taxon>Bacillota</taxon>
        <taxon>Clostridia</taxon>
        <taxon>Peptostreptococcales</taxon>
        <taxon>Peptostreptococcaceae</taxon>
        <taxon>Peptacetobacter</taxon>
    </lineage>
</organism>
<proteinExistence type="predicted"/>
<gene>
    <name evidence="1" type="ORF">CLOHIR_00322</name>
</gene>
<protein>
    <recommendedName>
        <fullName evidence="3">DUF1877 family protein</fullName>
    </recommendedName>
</protein>
<keyword evidence="2" id="KW-1185">Reference proteome</keyword>
<evidence type="ECO:0000313" key="2">
    <source>
        <dbReference type="Proteomes" id="UP000003178"/>
    </source>
</evidence>
<dbReference type="eggNOG" id="ENOG5030JBT">
    <property type="taxonomic scope" value="Bacteria"/>
</dbReference>
<sequence>MGLIANYQEINTEDLDRIVETIESEVEINLYRELDNLANNESLNQYNMDKMWDSLNFLITEETHEDLSFKSLVTDAIFGSCQFPDDMVDIYLAFVAPDGVCDVADALNDIDIDEYLDEFDMKKFAKHEVYPNIWEHEDEKELIKADLKTCFEDLKEFYTETAKNGNCALVFIG</sequence>
<dbReference type="EMBL" id="ABWP01000011">
    <property type="protein sequence ID" value="EEA85984.1"/>
    <property type="molecule type" value="Genomic_DNA"/>
</dbReference>
<dbReference type="AlphaFoldDB" id="B6FWS3"/>
<dbReference type="InterPro" id="IPR015068">
    <property type="entry name" value="DUF1877"/>
</dbReference>
<dbReference type="SUPFAM" id="SSF111069">
    <property type="entry name" value="Hypothetical protein yfbM"/>
    <property type="match status" value="1"/>
</dbReference>
<dbReference type="RefSeq" id="WP_006439244.1">
    <property type="nucleotide sequence ID" value="NZ_DS995355.1"/>
</dbReference>
<dbReference type="Proteomes" id="UP000003178">
    <property type="component" value="Unassembled WGS sequence"/>
</dbReference>
<dbReference type="Gene3D" id="3.40.1760.10">
    <property type="entry name" value="YfbM-like super family"/>
    <property type="match status" value="1"/>
</dbReference>
<dbReference type="HOGENOM" id="CLU_110577_2_0_9"/>
<name>B6FWS3_PEPHT</name>
<accession>B6FWS3</accession>
<reference evidence="1 2" key="2">
    <citation type="submission" date="2008-10" db="EMBL/GenBank/DDBJ databases">
        <title>Draft genome sequence of Clostridium hiranonis (DSM 13275).</title>
        <authorList>
            <person name="Sudarsanam P."/>
            <person name="Ley R."/>
            <person name="Guruge J."/>
            <person name="Turnbaugh P.J."/>
            <person name="Mahowald M."/>
            <person name="Liep D."/>
            <person name="Gordon J."/>
        </authorList>
    </citation>
    <scope>NUCLEOTIDE SEQUENCE [LARGE SCALE GENOMIC DNA]</scope>
    <source>
        <strain evidence="1 2">DSM 13275</strain>
    </source>
</reference>
<dbReference type="OrthoDB" id="289289at2"/>